<keyword evidence="13" id="KW-0030">Aminoacyl-tRNA synthetase</keyword>
<evidence type="ECO:0000256" key="5">
    <source>
        <dbReference type="ARBA" id="ARBA00013165"/>
    </source>
</evidence>
<keyword evidence="6" id="KW-0963">Cytoplasm</keyword>
<dbReference type="PANTHER" id="PTHR42780:SF1">
    <property type="entry name" value="ISOLEUCINE--TRNA LIGASE, CYTOPLASMIC"/>
    <property type="match status" value="1"/>
</dbReference>
<evidence type="ECO:0000256" key="15">
    <source>
        <dbReference type="ARBA" id="ARBA00048359"/>
    </source>
</evidence>
<evidence type="ECO:0000256" key="1">
    <source>
        <dbReference type="ARBA" id="ARBA00001947"/>
    </source>
</evidence>
<dbReference type="PANTHER" id="PTHR42780">
    <property type="entry name" value="SOLEUCYL-TRNA SYNTHETASE"/>
    <property type="match status" value="1"/>
</dbReference>
<evidence type="ECO:0000256" key="7">
    <source>
        <dbReference type="ARBA" id="ARBA00022598"/>
    </source>
</evidence>
<keyword evidence="9" id="KW-0547">Nucleotide-binding</keyword>
<dbReference type="GO" id="GO:0004822">
    <property type="term" value="F:isoleucine-tRNA ligase activity"/>
    <property type="evidence" value="ECO:0007669"/>
    <property type="project" value="UniProtKB-EC"/>
</dbReference>
<dbReference type="Pfam" id="PF00133">
    <property type="entry name" value="tRNA-synt_1"/>
    <property type="match status" value="1"/>
</dbReference>
<comment type="cofactor">
    <cofactor evidence="1">
        <name>Zn(2+)</name>
        <dbReference type="ChEBI" id="CHEBI:29105"/>
    </cofactor>
</comment>
<proteinExistence type="inferred from homology"/>
<reference evidence="17 18" key="1">
    <citation type="journal article" date="2015" name="Nature">
        <title>rRNA introns, odd ribosomes, and small enigmatic genomes across a large radiation of phyla.</title>
        <authorList>
            <person name="Brown C.T."/>
            <person name="Hug L.A."/>
            <person name="Thomas B.C."/>
            <person name="Sharon I."/>
            <person name="Castelle C.J."/>
            <person name="Singh A."/>
            <person name="Wilkins M.J."/>
            <person name="Williams K.H."/>
            <person name="Banfield J.F."/>
        </authorList>
    </citation>
    <scope>NUCLEOTIDE SEQUENCE [LARGE SCALE GENOMIC DNA]</scope>
</reference>
<evidence type="ECO:0000256" key="10">
    <source>
        <dbReference type="ARBA" id="ARBA00022833"/>
    </source>
</evidence>
<keyword evidence="11" id="KW-0067">ATP-binding</keyword>
<comment type="function">
    <text evidence="14">Catalyzes the attachment of isoleucine to tRNA(Ile). As IleRS can inadvertently accommodate and process structurally similar amino acids such as valine, to avoid such errors it has two additional distinct tRNA(Ile)-dependent editing activities. One activity is designated as 'pretransfer' editing and involves the hydrolysis of activated Val-AMP. The other activity is designated 'posttransfer' editing and involves deacylation of mischarged Val-tRNA(Ile).</text>
</comment>
<dbReference type="SUPFAM" id="SSF52374">
    <property type="entry name" value="Nucleotidylyl transferase"/>
    <property type="match status" value="1"/>
</dbReference>
<dbReference type="GO" id="GO:0046872">
    <property type="term" value="F:metal ion binding"/>
    <property type="evidence" value="ECO:0007669"/>
    <property type="project" value="UniProtKB-KW"/>
</dbReference>
<keyword evidence="7 17" id="KW-0436">Ligase</keyword>
<evidence type="ECO:0000256" key="6">
    <source>
        <dbReference type="ARBA" id="ARBA00022490"/>
    </source>
</evidence>
<dbReference type="InterPro" id="IPR023586">
    <property type="entry name" value="Ile-tRNA-ligase_type2"/>
</dbReference>
<evidence type="ECO:0000256" key="9">
    <source>
        <dbReference type="ARBA" id="ARBA00022741"/>
    </source>
</evidence>
<evidence type="ECO:0000313" key="18">
    <source>
        <dbReference type="Proteomes" id="UP000034510"/>
    </source>
</evidence>
<comment type="similarity">
    <text evidence="3">Belongs to the class-I aminoacyl-tRNA synthetase family. IleS type 2 subfamily.</text>
</comment>
<name>A0A0G1P8X2_9BACT</name>
<comment type="subcellular location">
    <subcellularLocation>
        <location evidence="2">Cytoplasm</location>
    </subcellularLocation>
</comment>
<keyword evidence="12" id="KW-0648">Protein biosynthesis</keyword>
<dbReference type="Gene3D" id="3.40.50.620">
    <property type="entry name" value="HUPs"/>
    <property type="match status" value="1"/>
</dbReference>
<feature type="non-terminal residue" evidence="17">
    <location>
        <position position="232"/>
    </location>
</feature>
<comment type="subunit">
    <text evidence="4">Monomer.</text>
</comment>
<evidence type="ECO:0000256" key="11">
    <source>
        <dbReference type="ARBA" id="ARBA00022840"/>
    </source>
</evidence>
<evidence type="ECO:0000313" key="17">
    <source>
        <dbReference type="EMBL" id="KKU29211.1"/>
    </source>
</evidence>
<organism evidence="17 18">
    <name type="scientific">Candidatus Collierbacteria bacterium GW2011_GWE1_46_18</name>
    <dbReference type="NCBI Taxonomy" id="1618399"/>
    <lineage>
        <taxon>Bacteria</taxon>
        <taxon>Candidatus Collieribacteriota</taxon>
    </lineage>
</organism>
<protein>
    <recommendedName>
        <fullName evidence="5">isoleucine--tRNA ligase</fullName>
        <ecNumber evidence="5">6.1.1.5</ecNumber>
    </recommendedName>
</protein>
<dbReference type="InterPro" id="IPR001412">
    <property type="entry name" value="aa-tRNA-synth_I_CS"/>
</dbReference>
<keyword evidence="10" id="KW-0862">Zinc</keyword>
<sequence>MDKKKTIKSLDLNYIPSAVEEEVLKGWKENETFEKSVEARSASNSYRFYDGPPFVTGKPHYGHLLGSIVKDVIPRFQTMKGKRVERVWGWDCHGLPAENKVEKELGINSKKEIEELGIDKFVSACKSYVGNVSAEWEWYIDHIGRWVDFKNAYRTMDMPYMESVLWVFKELFDKGFIYKGKRVSLFCPRCSTPISNFEVAMDNSYKDVTDPSVFIKFKLKDQDASILAWTTT</sequence>
<evidence type="ECO:0000256" key="8">
    <source>
        <dbReference type="ARBA" id="ARBA00022723"/>
    </source>
</evidence>
<dbReference type="EMBL" id="LCMC01000021">
    <property type="protein sequence ID" value="KKU29211.1"/>
    <property type="molecule type" value="Genomic_DNA"/>
</dbReference>
<dbReference type="AlphaFoldDB" id="A0A0G1P8X2"/>
<evidence type="ECO:0000256" key="13">
    <source>
        <dbReference type="ARBA" id="ARBA00023146"/>
    </source>
</evidence>
<evidence type="ECO:0000256" key="12">
    <source>
        <dbReference type="ARBA" id="ARBA00022917"/>
    </source>
</evidence>
<evidence type="ECO:0000256" key="2">
    <source>
        <dbReference type="ARBA" id="ARBA00004496"/>
    </source>
</evidence>
<dbReference type="InterPro" id="IPR002300">
    <property type="entry name" value="aa-tRNA-synth_Ia"/>
</dbReference>
<dbReference type="GO" id="GO:0005524">
    <property type="term" value="F:ATP binding"/>
    <property type="evidence" value="ECO:0007669"/>
    <property type="project" value="UniProtKB-KW"/>
</dbReference>
<dbReference type="GO" id="GO:0005737">
    <property type="term" value="C:cytoplasm"/>
    <property type="evidence" value="ECO:0007669"/>
    <property type="project" value="UniProtKB-SubCell"/>
</dbReference>
<comment type="caution">
    <text evidence="17">The sequence shown here is derived from an EMBL/GenBank/DDBJ whole genome shotgun (WGS) entry which is preliminary data.</text>
</comment>
<gene>
    <name evidence="17" type="ORF">UX41_C0021G0001</name>
</gene>
<dbReference type="PROSITE" id="PS00178">
    <property type="entry name" value="AA_TRNA_LIGASE_I"/>
    <property type="match status" value="1"/>
</dbReference>
<dbReference type="FunFam" id="3.40.50.620:FF:000063">
    <property type="entry name" value="Isoleucine--tRNA ligase"/>
    <property type="match status" value="1"/>
</dbReference>
<evidence type="ECO:0000256" key="3">
    <source>
        <dbReference type="ARBA" id="ARBA00007078"/>
    </source>
</evidence>
<evidence type="ECO:0000259" key="16">
    <source>
        <dbReference type="Pfam" id="PF00133"/>
    </source>
</evidence>
<dbReference type="Proteomes" id="UP000034510">
    <property type="component" value="Unassembled WGS sequence"/>
</dbReference>
<dbReference type="InterPro" id="IPR014729">
    <property type="entry name" value="Rossmann-like_a/b/a_fold"/>
</dbReference>
<accession>A0A0G1P8X2</accession>
<comment type="catalytic activity">
    <reaction evidence="15">
        <text>tRNA(Ile) + L-isoleucine + ATP = L-isoleucyl-tRNA(Ile) + AMP + diphosphate</text>
        <dbReference type="Rhea" id="RHEA:11060"/>
        <dbReference type="Rhea" id="RHEA-COMP:9666"/>
        <dbReference type="Rhea" id="RHEA-COMP:9695"/>
        <dbReference type="ChEBI" id="CHEBI:30616"/>
        <dbReference type="ChEBI" id="CHEBI:33019"/>
        <dbReference type="ChEBI" id="CHEBI:58045"/>
        <dbReference type="ChEBI" id="CHEBI:78442"/>
        <dbReference type="ChEBI" id="CHEBI:78528"/>
        <dbReference type="ChEBI" id="CHEBI:456215"/>
        <dbReference type="EC" id="6.1.1.5"/>
    </reaction>
</comment>
<evidence type="ECO:0000256" key="14">
    <source>
        <dbReference type="ARBA" id="ARBA00025217"/>
    </source>
</evidence>
<evidence type="ECO:0000256" key="4">
    <source>
        <dbReference type="ARBA" id="ARBA00011245"/>
    </source>
</evidence>
<dbReference type="GO" id="GO:0006428">
    <property type="term" value="P:isoleucyl-tRNA aminoacylation"/>
    <property type="evidence" value="ECO:0007669"/>
    <property type="project" value="TreeGrafter"/>
</dbReference>
<feature type="domain" description="Aminoacyl-tRNA synthetase class Ia" evidence="16">
    <location>
        <begin position="23"/>
        <end position="210"/>
    </location>
</feature>
<dbReference type="EC" id="6.1.1.5" evidence="5"/>
<keyword evidence="8" id="KW-0479">Metal-binding</keyword>